<dbReference type="EMBL" id="CP107567">
    <property type="protein sequence ID" value="UYQ62682.1"/>
    <property type="molecule type" value="Genomic_DNA"/>
</dbReference>
<dbReference type="Proteomes" id="UP001163878">
    <property type="component" value="Chromosome"/>
</dbReference>
<feature type="domain" description="DSBA-like thioredoxin" evidence="2">
    <location>
        <begin position="31"/>
        <end position="207"/>
    </location>
</feature>
<feature type="region of interest" description="Disordered" evidence="1">
    <location>
        <begin position="1"/>
        <end position="26"/>
    </location>
</feature>
<dbReference type="PANTHER" id="PTHR13887:SF41">
    <property type="entry name" value="THIOREDOXIN SUPERFAMILY PROTEIN"/>
    <property type="match status" value="1"/>
</dbReference>
<dbReference type="InterPro" id="IPR036249">
    <property type="entry name" value="Thioredoxin-like_sf"/>
</dbReference>
<dbReference type="Pfam" id="PF01323">
    <property type="entry name" value="DSBA"/>
    <property type="match status" value="1"/>
</dbReference>
<evidence type="ECO:0000259" key="2">
    <source>
        <dbReference type="Pfam" id="PF01323"/>
    </source>
</evidence>
<name>A0ABY6I6Q3_STRPE</name>
<evidence type="ECO:0000313" key="3">
    <source>
        <dbReference type="EMBL" id="UYQ62682.1"/>
    </source>
</evidence>
<dbReference type="PANTHER" id="PTHR13887">
    <property type="entry name" value="GLUTATHIONE S-TRANSFERASE KAPPA"/>
    <property type="match status" value="1"/>
</dbReference>
<proteinExistence type="predicted"/>
<dbReference type="SUPFAM" id="SSF52833">
    <property type="entry name" value="Thioredoxin-like"/>
    <property type="match status" value="1"/>
</dbReference>
<dbReference type="RefSeq" id="WP_264244402.1">
    <property type="nucleotide sequence ID" value="NZ_CP107567.1"/>
</dbReference>
<protein>
    <submittedName>
        <fullName evidence="3">DsbA family protein</fullName>
    </submittedName>
</protein>
<evidence type="ECO:0000313" key="4">
    <source>
        <dbReference type="Proteomes" id="UP001163878"/>
    </source>
</evidence>
<reference evidence="3" key="1">
    <citation type="submission" date="2022-10" db="EMBL/GenBank/DDBJ databases">
        <title>Cytochrome P450 Catalyzes Benzene Ring Formation in the Biosynthesis of Trialkyl-Substituted Aromatic Polyketides.</title>
        <authorList>
            <person name="Zhao E."/>
            <person name="Ge H."/>
        </authorList>
    </citation>
    <scope>NUCLEOTIDE SEQUENCE</scope>
    <source>
        <strain evidence="3">NA0869</strain>
    </source>
</reference>
<sequence length="251" mass="27667">MTDLTTTDTAVGGTAEANGQADPRLPAAPDTIAVYTDLNCSFAHVAIHRLHETRRRLGLDGRIRFDLRAFPLELFNREVNARPGVDSEISVLGALEPDAGWRLWQGPDWTYPVTTLPALEAVHAAKSQSWHASEQLDRALRRAFWAQGRCISQRHVILEVAEETRAVDVAALAEVFDSGTARPAIMAQYESARDGRVDCSPHLFLHDGTDSANPGIRARWVNGDFGTGYPVIDEDRPETYEKLLTRAAALL</sequence>
<accession>A0ABY6I6Q3</accession>
<keyword evidence="4" id="KW-1185">Reference proteome</keyword>
<organism evidence="3 4">
    <name type="scientific">Streptomyces peucetius</name>
    <dbReference type="NCBI Taxonomy" id="1950"/>
    <lineage>
        <taxon>Bacteria</taxon>
        <taxon>Bacillati</taxon>
        <taxon>Actinomycetota</taxon>
        <taxon>Actinomycetes</taxon>
        <taxon>Kitasatosporales</taxon>
        <taxon>Streptomycetaceae</taxon>
        <taxon>Streptomyces</taxon>
    </lineage>
</organism>
<dbReference type="InterPro" id="IPR001853">
    <property type="entry name" value="DSBA-like_thioredoxin_dom"/>
</dbReference>
<evidence type="ECO:0000256" key="1">
    <source>
        <dbReference type="SAM" id="MobiDB-lite"/>
    </source>
</evidence>
<dbReference type="Gene3D" id="3.40.30.10">
    <property type="entry name" value="Glutaredoxin"/>
    <property type="match status" value="1"/>
</dbReference>
<gene>
    <name evidence="3" type="ORF">OGH68_15125</name>
</gene>